<evidence type="ECO:0000256" key="1">
    <source>
        <dbReference type="ARBA" id="ARBA00004496"/>
    </source>
</evidence>
<dbReference type="SMART" id="SM00977">
    <property type="entry name" value="TilS_C"/>
    <property type="match status" value="1"/>
</dbReference>
<dbReference type="CDD" id="cd01992">
    <property type="entry name" value="TilS_N"/>
    <property type="match status" value="1"/>
</dbReference>
<comment type="similarity">
    <text evidence="8">Belongs to the tRNA(Ile)-lysidine synthase family.</text>
</comment>
<feature type="domain" description="Lysidine-tRNA(Ile) synthetase C-terminal" evidence="9">
    <location>
        <begin position="368"/>
        <end position="430"/>
    </location>
</feature>
<dbReference type="EC" id="6.3.4.19" evidence="8"/>
<comment type="subcellular location">
    <subcellularLocation>
        <location evidence="1 8">Cytoplasm</location>
    </subcellularLocation>
</comment>
<dbReference type="InterPro" id="IPR011063">
    <property type="entry name" value="TilS/TtcA_N"/>
</dbReference>
<dbReference type="NCBIfam" id="TIGR02432">
    <property type="entry name" value="lysidine_TilS_N"/>
    <property type="match status" value="1"/>
</dbReference>
<keyword evidence="6 8" id="KW-0067">ATP-binding</keyword>
<dbReference type="PANTHER" id="PTHR43033">
    <property type="entry name" value="TRNA(ILE)-LYSIDINE SYNTHASE-RELATED"/>
    <property type="match status" value="1"/>
</dbReference>
<proteinExistence type="inferred from homology"/>
<dbReference type="InterPro" id="IPR012795">
    <property type="entry name" value="tRNA_Ile_lys_synt_N"/>
</dbReference>
<dbReference type="RefSeq" id="WP_021753499.1">
    <property type="nucleotide sequence ID" value="NZ_KI271867.1"/>
</dbReference>
<keyword evidence="11" id="KW-1185">Reference proteome</keyword>
<evidence type="ECO:0000259" key="9">
    <source>
        <dbReference type="SMART" id="SM00977"/>
    </source>
</evidence>
<comment type="domain">
    <text evidence="8">The N-terminal region contains the highly conserved SGGXDS motif, predicted to be a P-loop motif involved in ATP binding.</text>
</comment>
<comment type="catalytic activity">
    <reaction evidence="7 8">
        <text>cytidine(34) in tRNA(Ile2) + L-lysine + ATP = lysidine(34) in tRNA(Ile2) + AMP + diphosphate + H(+)</text>
        <dbReference type="Rhea" id="RHEA:43744"/>
        <dbReference type="Rhea" id="RHEA-COMP:10625"/>
        <dbReference type="Rhea" id="RHEA-COMP:10670"/>
        <dbReference type="ChEBI" id="CHEBI:15378"/>
        <dbReference type="ChEBI" id="CHEBI:30616"/>
        <dbReference type="ChEBI" id="CHEBI:32551"/>
        <dbReference type="ChEBI" id="CHEBI:33019"/>
        <dbReference type="ChEBI" id="CHEBI:82748"/>
        <dbReference type="ChEBI" id="CHEBI:83665"/>
        <dbReference type="ChEBI" id="CHEBI:456215"/>
        <dbReference type="EC" id="6.3.4.19"/>
    </reaction>
</comment>
<protein>
    <recommendedName>
        <fullName evidence="8">tRNA(Ile)-lysidine synthase</fullName>
        <ecNumber evidence="8">6.3.4.19</ecNumber>
    </recommendedName>
    <alternativeName>
        <fullName evidence="8">tRNA(Ile)-2-lysyl-cytidine synthase</fullName>
    </alternativeName>
    <alternativeName>
        <fullName evidence="8">tRNA(Ile)-lysidine synthetase</fullName>
    </alternativeName>
</protein>
<organism evidence="10 11">
    <name type="scientific">Gemella bergeri ATCC 700627</name>
    <dbReference type="NCBI Taxonomy" id="1321820"/>
    <lineage>
        <taxon>Bacteria</taxon>
        <taxon>Bacillati</taxon>
        <taxon>Bacillota</taxon>
        <taxon>Bacilli</taxon>
        <taxon>Bacillales</taxon>
        <taxon>Gemellaceae</taxon>
        <taxon>Gemella</taxon>
    </lineage>
</organism>
<dbReference type="HOGENOM" id="CLU_018869_0_2_9"/>
<gene>
    <name evidence="8" type="primary">tilS</name>
    <name evidence="10" type="ORF">HMPREF1983_00838</name>
</gene>
<sequence>MNFNILWEKNEKIALALSGGVDSIVLFHLLVTKYKNSYKELVVFHINHGLRNESFEEASFVEKFVGSYSVKFYKKELNMKTFVKKSHISEEMLARELRYKAFKEMAKAEKIDKILTAHHKNDRVENILMRLLSGRSIDYNLSIESKTIINGLNICRPFLDTLKEELEKYAAREKLTYYTDKTNFDTEYTRNNIRHNIVPLLNSVNNASFDNLINFSEYYFNVNTILKESVLKRKNTYIKESSKNFVVLDKEKLLLLKREEIFFIFKEIFIDNFCVCDIKQRTLFKIIEDLKQRGGNKSYDVKNNFKIVVEYNSIYIHKIVKKCYNGKIELIIDKIEDNKEYEFYQNKFLISTNTEGAELGFNKEDLPLIITTRRQGDVVKRGDINKKLSRLLIDEKIPARLRDELAVVRSGNSILGVLDIGTKVNKNIKYDYYIKTKG</sequence>
<dbReference type="InterPro" id="IPR012094">
    <property type="entry name" value="tRNA_Ile_lys_synt"/>
</dbReference>
<dbReference type="NCBIfam" id="TIGR02433">
    <property type="entry name" value="lysidine_TilS_C"/>
    <property type="match status" value="1"/>
</dbReference>
<evidence type="ECO:0000256" key="7">
    <source>
        <dbReference type="ARBA" id="ARBA00048539"/>
    </source>
</evidence>
<reference evidence="10 11" key="1">
    <citation type="submission" date="2013-08" db="EMBL/GenBank/DDBJ databases">
        <authorList>
            <person name="Weinstock G."/>
            <person name="Sodergren E."/>
            <person name="Wylie T."/>
            <person name="Fulton L."/>
            <person name="Fulton R."/>
            <person name="Fronick C."/>
            <person name="O'Laughlin M."/>
            <person name="Godfrey J."/>
            <person name="Miner T."/>
            <person name="Herter B."/>
            <person name="Appelbaum E."/>
            <person name="Cordes M."/>
            <person name="Lek S."/>
            <person name="Wollam A."/>
            <person name="Pepin K.H."/>
            <person name="Palsikar V.B."/>
            <person name="Mitreva M."/>
            <person name="Wilson R.K."/>
        </authorList>
    </citation>
    <scope>NUCLEOTIDE SEQUENCE [LARGE SCALE GENOMIC DNA]</scope>
    <source>
        <strain evidence="10 11">ATCC 700627</strain>
    </source>
</reference>
<comment type="function">
    <text evidence="8">Ligates lysine onto the cytidine present at position 34 of the AUA codon-specific tRNA(Ile) that contains the anticodon CAU, in an ATP-dependent manner. Cytidine is converted to lysidine, thus changing the amino acid specificity of the tRNA from methionine to isoleucine.</text>
</comment>
<accession>U2Q6B2</accession>
<evidence type="ECO:0000256" key="6">
    <source>
        <dbReference type="ARBA" id="ARBA00022840"/>
    </source>
</evidence>
<dbReference type="SUPFAM" id="SSF56037">
    <property type="entry name" value="PheT/TilS domain"/>
    <property type="match status" value="1"/>
</dbReference>
<feature type="binding site" evidence="8">
    <location>
        <begin position="18"/>
        <end position="23"/>
    </location>
    <ligand>
        <name>ATP</name>
        <dbReference type="ChEBI" id="CHEBI:30616"/>
    </ligand>
</feature>
<dbReference type="InterPro" id="IPR014729">
    <property type="entry name" value="Rossmann-like_a/b/a_fold"/>
</dbReference>
<dbReference type="Gene3D" id="3.40.50.620">
    <property type="entry name" value="HUPs"/>
    <property type="match status" value="1"/>
</dbReference>
<keyword evidence="3 8" id="KW-0436">Ligase</keyword>
<dbReference type="Pfam" id="PF01171">
    <property type="entry name" value="ATP_bind_3"/>
    <property type="match status" value="1"/>
</dbReference>
<dbReference type="eggNOG" id="COG0037">
    <property type="taxonomic scope" value="Bacteria"/>
</dbReference>
<evidence type="ECO:0000256" key="4">
    <source>
        <dbReference type="ARBA" id="ARBA00022694"/>
    </source>
</evidence>
<dbReference type="GO" id="GO:0032267">
    <property type="term" value="F:tRNA(Ile)-lysidine synthase activity"/>
    <property type="evidence" value="ECO:0007669"/>
    <property type="project" value="UniProtKB-EC"/>
</dbReference>
<dbReference type="PANTHER" id="PTHR43033:SF1">
    <property type="entry name" value="TRNA(ILE)-LYSIDINE SYNTHASE-RELATED"/>
    <property type="match status" value="1"/>
</dbReference>
<evidence type="ECO:0000313" key="10">
    <source>
        <dbReference type="EMBL" id="ERK58315.1"/>
    </source>
</evidence>
<dbReference type="AlphaFoldDB" id="U2Q6B2"/>
<evidence type="ECO:0000256" key="5">
    <source>
        <dbReference type="ARBA" id="ARBA00022741"/>
    </source>
</evidence>
<evidence type="ECO:0000256" key="8">
    <source>
        <dbReference type="HAMAP-Rule" id="MF_01161"/>
    </source>
</evidence>
<dbReference type="SUPFAM" id="SSF52402">
    <property type="entry name" value="Adenine nucleotide alpha hydrolases-like"/>
    <property type="match status" value="1"/>
</dbReference>
<dbReference type="PATRIC" id="fig|1321820.3.peg.818"/>
<dbReference type="EMBL" id="AWVP01000052">
    <property type="protein sequence ID" value="ERK58315.1"/>
    <property type="molecule type" value="Genomic_DNA"/>
</dbReference>
<dbReference type="Proteomes" id="UP000016637">
    <property type="component" value="Unassembled WGS sequence"/>
</dbReference>
<evidence type="ECO:0000256" key="2">
    <source>
        <dbReference type="ARBA" id="ARBA00022490"/>
    </source>
</evidence>
<evidence type="ECO:0000256" key="3">
    <source>
        <dbReference type="ARBA" id="ARBA00022598"/>
    </source>
</evidence>
<dbReference type="GO" id="GO:0006400">
    <property type="term" value="P:tRNA modification"/>
    <property type="evidence" value="ECO:0007669"/>
    <property type="project" value="UniProtKB-UniRule"/>
</dbReference>
<name>U2Q6B2_9BACL</name>
<keyword evidence="5 8" id="KW-0547">Nucleotide-binding</keyword>
<dbReference type="GO" id="GO:0005524">
    <property type="term" value="F:ATP binding"/>
    <property type="evidence" value="ECO:0007669"/>
    <property type="project" value="UniProtKB-UniRule"/>
</dbReference>
<keyword evidence="4 8" id="KW-0819">tRNA processing</keyword>
<dbReference type="HAMAP" id="MF_01161">
    <property type="entry name" value="tRNA_Ile_lys_synt"/>
    <property type="match status" value="1"/>
</dbReference>
<dbReference type="GO" id="GO:0005737">
    <property type="term" value="C:cytoplasm"/>
    <property type="evidence" value="ECO:0007669"/>
    <property type="project" value="UniProtKB-SubCell"/>
</dbReference>
<evidence type="ECO:0000313" key="11">
    <source>
        <dbReference type="Proteomes" id="UP000016637"/>
    </source>
</evidence>
<dbReference type="InterPro" id="IPR012796">
    <property type="entry name" value="Lysidine-tRNA-synth_C"/>
</dbReference>
<comment type="caution">
    <text evidence="10">The sequence shown here is derived from an EMBL/GenBank/DDBJ whole genome shotgun (WGS) entry which is preliminary data.</text>
</comment>
<keyword evidence="2 8" id="KW-0963">Cytoplasm</keyword>